<accession>A0A6V7RL70</accession>
<keyword evidence="4" id="KW-1185">Reference proteome</keyword>
<evidence type="ECO:0000313" key="4">
    <source>
        <dbReference type="Proteomes" id="UP000588186"/>
    </source>
</evidence>
<sequence length="394" mass="45952">MVKFIHAADLHLDSPFKSRSKMPSNIVNKLMNSTFVAAKRMFDYAIDHKIDFMILSGDVFDADNRSLKSEIFLKEQFERLENHGIFTYMIHGNHDPVVDGIKTSWPSTVKVFGENVETYQAMTSRGENVFIHGFSYYQDESYESKLDQYPTNTRNDGIHIGLLHGTYSKSVRDIGRYTEFTLEDLNSKLYHYWALGHIHMRQTLTEMPLINYSGNIQGRHVNESGEKGFLLVEGDSIKLSSTFIPVQDILFETYEIDVTSVDRMDLYQEVTKFKNKLRVDGRQIVQLIAYYDGDEDIRSTDLFEVINLLQEDEADIDDFIWIDEMKLEYKDAERNALINDIKASFGRNDSIYKESLNTLYMDPKVNRYLPDIEHIDREVLFELGEEKLKLLMRK</sequence>
<dbReference type="RefSeq" id="WP_186078282.1">
    <property type="nucleotide sequence ID" value="NZ_CAJEWB010000011.1"/>
</dbReference>
<dbReference type="InterPro" id="IPR014576">
    <property type="entry name" value="Pesterase_YhaO"/>
</dbReference>
<dbReference type="PIRSF" id="PIRSF033091">
    <property type="entry name" value="Pesterase_YhaO"/>
    <property type="match status" value="1"/>
</dbReference>
<dbReference type="InterPro" id="IPR004843">
    <property type="entry name" value="Calcineurin-like_PHP"/>
</dbReference>
<dbReference type="InterPro" id="IPR029052">
    <property type="entry name" value="Metallo-depent_PP-like"/>
</dbReference>
<comment type="caution">
    <text evidence="3">The sequence shown here is derived from an EMBL/GenBank/DDBJ whole genome shotgun (WGS) entry which is preliminary data.</text>
</comment>
<dbReference type="Gene3D" id="3.60.21.10">
    <property type="match status" value="1"/>
</dbReference>
<evidence type="ECO:0000256" key="1">
    <source>
        <dbReference type="ARBA" id="ARBA00022801"/>
    </source>
</evidence>
<organism evidence="3 4">
    <name type="scientific">Phocicoccus pinnipedialis</name>
    <dbReference type="NCBI Taxonomy" id="110845"/>
    <lineage>
        <taxon>Bacteria</taxon>
        <taxon>Bacillati</taxon>
        <taxon>Bacillota</taxon>
        <taxon>Bacilli</taxon>
        <taxon>Bacillales</taxon>
        <taxon>Salinicoccaceae</taxon>
        <taxon>Phocicoccus</taxon>
    </lineage>
</organism>
<dbReference type="Pfam" id="PF00149">
    <property type="entry name" value="Metallophos"/>
    <property type="match status" value="1"/>
</dbReference>
<dbReference type="EMBL" id="CAJEWB010000011">
    <property type="protein sequence ID" value="CAD2079045.1"/>
    <property type="molecule type" value="Genomic_DNA"/>
</dbReference>
<dbReference type="Proteomes" id="UP000588186">
    <property type="component" value="Unassembled WGS sequence"/>
</dbReference>
<reference evidence="3 4" key="1">
    <citation type="submission" date="2020-07" db="EMBL/GenBank/DDBJ databases">
        <authorList>
            <person name="Criscuolo A."/>
        </authorList>
    </citation>
    <scope>NUCLEOTIDE SEQUENCE [LARGE SCALE GENOMIC DNA]</scope>
    <source>
        <strain evidence="3">CIP107946</strain>
    </source>
</reference>
<proteinExistence type="predicted"/>
<dbReference type="GO" id="GO:0016787">
    <property type="term" value="F:hydrolase activity"/>
    <property type="evidence" value="ECO:0007669"/>
    <property type="project" value="UniProtKB-KW"/>
</dbReference>
<keyword evidence="1" id="KW-0378">Hydrolase</keyword>
<dbReference type="AlphaFoldDB" id="A0A6V7RL70"/>
<feature type="domain" description="Calcineurin-like phosphoesterase" evidence="2">
    <location>
        <begin position="3"/>
        <end position="198"/>
    </location>
</feature>
<dbReference type="InterPro" id="IPR050535">
    <property type="entry name" value="DNA_Repair-Maintenance_Comp"/>
</dbReference>
<evidence type="ECO:0000313" key="3">
    <source>
        <dbReference type="EMBL" id="CAD2079045.1"/>
    </source>
</evidence>
<dbReference type="SUPFAM" id="SSF56300">
    <property type="entry name" value="Metallo-dependent phosphatases"/>
    <property type="match status" value="1"/>
</dbReference>
<dbReference type="CDD" id="cd00840">
    <property type="entry name" value="MPP_Mre11_N"/>
    <property type="match status" value="1"/>
</dbReference>
<evidence type="ECO:0000259" key="2">
    <source>
        <dbReference type="Pfam" id="PF00149"/>
    </source>
</evidence>
<name>A0A6V7RL70_9BACL</name>
<dbReference type="PANTHER" id="PTHR30337:SF7">
    <property type="entry name" value="PHOSPHOESTERASE"/>
    <property type="match status" value="1"/>
</dbReference>
<protein>
    <submittedName>
        <fullName evidence="3">Putative metallophosphoesterase YhaO</fullName>
    </submittedName>
</protein>
<gene>
    <name evidence="3" type="primary">yhaO</name>
    <name evidence="3" type="ORF">JEOPIN946_01520</name>
</gene>
<dbReference type="InterPro" id="IPR041796">
    <property type="entry name" value="Mre11_N"/>
</dbReference>
<dbReference type="PANTHER" id="PTHR30337">
    <property type="entry name" value="COMPONENT OF ATP-DEPENDENT DSDNA EXONUCLEASE"/>
    <property type="match status" value="1"/>
</dbReference>